<dbReference type="Gramene" id="TuG1812G0700000645.01.T01">
    <property type="protein sequence ID" value="TuG1812G0700000645.01.T01.cds381584"/>
    <property type="gene ID" value="TuG1812G0700000645.01"/>
</dbReference>
<evidence type="ECO:0000256" key="1">
    <source>
        <dbReference type="SAM" id="Phobius"/>
    </source>
</evidence>
<organism evidence="2 3">
    <name type="scientific">Triticum urartu</name>
    <name type="common">Red wild einkorn</name>
    <name type="synonym">Crithodium urartu</name>
    <dbReference type="NCBI Taxonomy" id="4572"/>
    <lineage>
        <taxon>Eukaryota</taxon>
        <taxon>Viridiplantae</taxon>
        <taxon>Streptophyta</taxon>
        <taxon>Embryophyta</taxon>
        <taxon>Tracheophyta</taxon>
        <taxon>Spermatophyta</taxon>
        <taxon>Magnoliopsida</taxon>
        <taxon>Liliopsida</taxon>
        <taxon>Poales</taxon>
        <taxon>Poaceae</taxon>
        <taxon>BOP clade</taxon>
        <taxon>Pooideae</taxon>
        <taxon>Triticodae</taxon>
        <taxon>Triticeae</taxon>
        <taxon>Triticinae</taxon>
        <taxon>Triticum</taxon>
    </lineage>
</organism>
<feature type="transmembrane region" description="Helical" evidence="1">
    <location>
        <begin position="67"/>
        <end position="85"/>
    </location>
</feature>
<dbReference type="EnsemblPlants" id="TuG1812G0700000645.01.T01">
    <property type="protein sequence ID" value="TuG1812G0700000645.01.T01.cds381584"/>
    <property type="gene ID" value="TuG1812G0700000645.01"/>
</dbReference>
<sequence length="87" mass="9830">SYYSSCKSVCSVLLKCLTSKIQVQNLKLAILLVTIHSFFFSFHFLYINRSVLLKWLQIGMAVTESSFSSVFSLAPSIFSVCRLLVIL</sequence>
<keyword evidence="1" id="KW-0472">Membrane</keyword>
<reference evidence="2" key="3">
    <citation type="submission" date="2022-06" db="UniProtKB">
        <authorList>
            <consortium name="EnsemblPlants"/>
        </authorList>
    </citation>
    <scope>IDENTIFICATION</scope>
</reference>
<reference evidence="2" key="2">
    <citation type="submission" date="2018-03" db="EMBL/GenBank/DDBJ databases">
        <title>The Triticum urartu genome reveals the dynamic nature of wheat genome evolution.</title>
        <authorList>
            <person name="Ling H."/>
            <person name="Ma B."/>
            <person name="Shi X."/>
            <person name="Liu H."/>
            <person name="Dong L."/>
            <person name="Sun H."/>
            <person name="Cao Y."/>
            <person name="Gao Q."/>
            <person name="Zheng S."/>
            <person name="Li Y."/>
            <person name="Yu Y."/>
            <person name="Du H."/>
            <person name="Qi M."/>
            <person name="Li Y."/>
            <person name="Yu H."/>
            <person name="Cui Y."/>
            <person name="Wang N."/>
            <person name="Chen C."/>
            <person name="Wu H."/>
            <person name="Zhao Y."/>
            <person name="Zhang J."/>
            <person name="Li Y."/>
            <person name="Zhou W."/>
            <person name="Zhang B."/>
            <person name="Hu W."/>
            <person name="Eijk M."/>
            <person name="Tang J."/>
            <person name="Witsenboer H."/>
            <person name="Zhao S."/>
            <person name="Li Z."/>
            <person name="Zhang A."/>
            <person name="Wang D."/>
            <person name="Liang C."/>
        </authorList>
    </citation>
    <scope>NUCLEOTIDE SEQUENCE [LARGE SCALE GENOMIC DNA]</scope>
    <source>
        <strain evidence="2">cv. G1812</strain>
    </source>
</reference>
<accession>A0A8R7QVH7</accession>
<dbReference type="Proteomes" id="UP000015106">
    <property type="component" value="Chromosome 7"/>
</dbReference>
<keyword evidence="1" id="KW-0812">Transmembrane</keyword>
<keyword evidence="3" id="KW-1185">Reference proteome</keyword>
<dbReference type="AlphaFoldDB" id="A0A8R7QVH7"/>
<keyword evidence="1" id="KW-1133">Transmembrane helix</keyword>
<evidence type="ECO:0000313" key="3">
    <source>
        <dbReference type="Proteomes" id="UP000015106"/>
    </source>
</evidence>
<protein>
    <submittedName>
        <fullName evidence="2">Uncharacterized protein</fullName>
    </submittedName>
</protein>
<name>A0A8R7QVH7_TRIUA</name>
<evidence type="ECO:0000313" key="2">
    <source>
        <dbReference type="EnsemblPlants" id="TuG1812G0700000645.01.T01.cds381584"/>
    </source>
</evidence>
<reference evidence="3" key="1">
    <citation type="journal article" date="2013" name="Nature">
        <title>Draft genome of the wheat A-genome progenitor Triticum urartu.</title>
        <authorList>
            <person name="Ling H.Q."/>
            <person name="Zhao S."/>
            <person name="Liu D."/>
            <person name="Wang J."/>
            <person name="Sun H."/>
            <person name="Zhang C."/>
            <person name="Fan H."/>
            <person name="Li D."/>
            <person name="Dong L."/>
            <person name="Tao Y."/>
            <person name="Gao C."/>
            <person name="Wu H."/>
            <person name="Li Y."/>
            <person name="Cui Y."/>
            <person name="Guo X."/>
            <person name="Zheng S."/>
            <person name="Wang B."/>
            <person name="Yu K."/>
            <person name="Liang Q."/>
            <person name="Yang W."/>
            <person name="Lou X."/>
            <person name="Chen J."/>
            <person name="Feng M."/>
            <person name="Jian J."/>
            <person name="Zhang X."/>
            <person name="Luo G."/>
            <person name="Jiang Y."/>
            <person name="Liu J."/>
            <person name="Wang Z."/>
            <person name="Sha Y."/>
            <person name="Zhang B."/>
            <person name="Wu H."/>
            <person name="Tang D."/>
            <person name="Shen Q."/>
            <person name="Xue P."/>
            <person name="Zou S."/>
            <person name="Wang X."/>
            <person name="Liu X."/>
            <person name="Wang F."/>
            <person name="Yang Y."/>
            <person name="An X."/>
            <person name="Dong Z."/>
            <person name="Zhang K."/>
            <person name="Zhang X."/>
            <person name="Luo M.C."/>
            <person name="Dvorak J."/>
            <person name="Tong Y."/>
            <person name="Wang J."/>
            <person name="Yang H."/>
            <person name="Li Z."/>
            <person name="Wang D."/>
            <person name="Zhang A."/>
            <person name="Wang J."/>
        </authorList>
    </citation>
    <scope>NUCLEOTIDE SEQUENCE</scope>
    <source>
        <strain evidence="3">cv. G1812</strain>
    </source>
</reference>
<feature type="transmembrane region" description="Helical" evidence="1">
    <location>
        <begin position="28"/>
        <end position="47"/>
    </location>
</feature>
<proteinExistence type="predicted"/>